<dbReference type="Proteomes" id="UP000474104">
    <property type="component" value="Unassembled WGS sequence"/>
</dbReference>
<dbReference type="RefSeq" id="WP_004070827.1">
    <property type="nucleotide sequence ID" value="NZ_VIRB01000045.1"/>
</dbReference>
<name>A0A9X5C5Z1_9FIRM</name>
<evidence type="ECO:0000313" key="2">
    <source>
        <dbReference type="Proteomes" id="UP000474104"/>
    </source>
</evidence>
<reference evidence="1 2" key="1">
    <citation type="submission" date="2019-07" db="EMBL/GenBank/DDBJ databases">
        <title>Draft genome sequences of 15 bacterial species constituting the stable defined intestinal microbiota of the GM15 gnotobiotic mouse model.</title>
        <authorList>
            <person name="Elie C."/>
            <person name="Mathieu A."/>
            <person name="Saliou A."/>
            <person name="Darnaud M."/>
            <person name="Leulier F."/>
            <person name="Tamellini A."/>
        </authorList>
    </citation>
    <scope>NUCLEOTIDE SEQUENCE [LARGE SCALE GENOMIC DNA]</scope>
    <source>
        <strain evidence="2">ASF 502</strain>
    </source>
</reference>
<organism evidence="1 2">
    <name type="scientific">Schaedlerella arabinosiphila</name>
    <dbReference type="NCBI Taxonomy" id="2044587"/>
    <lineage>
        <taxon>Bacteria</taxon>
        <taxon>Bacillati</taxon>
        <taxon>Bacillota</taxon>
        <taxon>Clostridia</taxon>
        <taxon>Lachnospirales</taxon>
        <taxon>Lachnospiraceae</taxon>
        <taxon>Schaedlerella</taxon>
    </lineage>
</organism>
<sequence length="187" mass="21595">MSDLMEFGSRDEFRKWLCDNCLSSAGIWVLFGKAGGPKTIKAGEALEEALCFGWIDGQMEKIDEKTYKKYFSMRRENSKWSDKNKELAKRLEEQGRMTDHGRKKIEDAKKNGQWDAVNPLAVITEEQIARLSAILESYEPAYTNFQAMSLSVKKTYTRAFFDAKTDAGREKRIAWMVDRLNKNLKPM</sequence>
<evidence type="ECO:0008006" key="3">
    <source>
        <dbReference type="Google" id="ProtNLM"/>
    </source>
</evidence>
<dbReference type="EMBL" id="VIRB01000045">
    <property type="protein sequence ID" value="NDO68356.1"/>
    <property type="molecule type" value="Genomic_DNA"/>
</dbReference>
<comment type="caution">
    <text evidence="1">The sequence shown here is derived from an EMBL/GenBank/DDBJ whole genome shotgun (WGS) entry which is preliminary data.</text>
</comment>
<accession>A0A9X5C5Z1</accession>
<evidence type="ECO:0000313" key="1">
    <source>
        <dbReference type="EMBL" id="NDO68356.1"/>
    </source>
</evidence>
<dbReference type="AlphaFoldDB" id="A0A9X5C5Z1"/>
<dbReference type="OrthoDB" id="9796999at2"/>
<protein>
    <recommendedName>
        <fullName evidence="3">Bacteriocin-protection protein</fullName>
    </recommendedName>
</protein>
<gene>
    <name evidence="1" type="ORF">FMM80_06505</name>
</gene>
<proteinExistence type="predicted"/>
<dbReference type="Pfam" id="PF13376">
    <property type="entry name" value="OmdA"/>
    <property type="match status" value="1"/>
</dbReference>